<evidence type="ECO:0000313" key="1">
    <source>
        <dbReference type="EMBL" id="GJS52795.1"/>
    </source>
</evidence>
<reference evidence="1" key="2">
    <citation type="submission" date="2022-01" db="EMBL/GenBank/DDBJ databases">
        <authorList>
            <person name="Yamashiro T."/>
            <person name="Shiraishi A."/>
            <person name="Satake H."/>
            <person name="Nakayama K."/>
        </authorList>
    </citation>
    <scope>NUCLEOTIDE SEQUENCE</scope>
</reference>
<dbReference type="Proteomes" id="UP001151760">
    <property type="component" value="Unassembled WGS sequence"/>
</dbReference>
<sequence>MHNNIMAVGSRDRPPMLATGRYAQWRSRFLRYIDTRPNGDALRKCILEGPYTPTTVVVPAVLEQKRSFDIETIQRKEIDKPNHRGYTTIYSAFEKDSDPKQAQRVRPAENLALIAKYKNDNQTGQFRNQRTVNVVGARETVGGQVVQLFGIQCFNCKEFEHLTGYNTEEENIDNELEAHTVIYMEKIQEVPNANSGPDFEPLEQVQYDTDDNVFANDIQHFEQSDSIRIDQNDVECDDERVSLANLIANLKLDVDENKKI</sequence>
<name>A0ABQ4WIS9_9ASTR</name>
<reference evidence="1" key="1">
    <citation type="journal article" date="2022" name="Int. J. Mol. Sci.">
        <title>Draft Genome of Tanacetum Coccineum: Genomic Comparison of Closely Related Tanacetum-Family Plants.</title>
        <authorList>
            <person name="Yamashiro T."/>
            <person name="Shiraishi A."/>
            <person name="Nakayama K."/>
            <person name="Satake H."/>
        </authorList>
    </citation>
    <scope>NUCLEOTIDE SEQUENCE</scope>
</reference>
<organism evidence="1 2">
    <name type="scientific">Tanacetum coccineum</name>
    <dbReference type="NCBI Taxonomy" id="301880"/>
    <lineage>
        <taxon>Eukaryota</taxon>
        <taxon>Viridiplantae</taxon>
        <taxon>Streptophyta</taxon>
        <taxon>Embryophyta</taxon>
        <taxon>Tracheophyta</taxon>
        <taxon>Spermatophyta</taxon>
        <taxon>Magnoliopsida</taxon>
        <taxon>eudicotyledons</taxon>
        <taxon>Gunneridae</taxon>
        <taxon>Pentapetalae</taxon>
        <taxon>asterids</taxon>
        <taxon>campanulids</taxon>
        <taxon>Asterales</taxon>
        <taxon>Asteraceae</taxon>
        <taxon>Asteroideae</taxon>
        <taxon>Anthemideae</taxon>
        <taxon>Anthemidinae</taxon>
        <taxon>Tanacetum</taxon>
    </lineage>
</organism>
<gene>
    <name evidence="1" type="ORF">Tco_0626157</name>
</gene>
<accession>A0ABQ4WIS9</accession>
<evidence type="ECO:0000313" key="2">
    <source>
        <dbReference type="Proteomes" id="UP001151760"/>
    </source>
</evidence>
<keyword evidence="2" id="KW-1185">Reference proteome</keyword>
<protein>
    <submittedName>
        <fullName evidence="1">Uncharacterized protein</fullName>
    </submittedName>
</protein>
<comment type="caution">
    <text evidence="1">The sequence shown here is derived from an EMBL/GenBank/DDBJ whole genome shotgun (WGS) entry which is preliminary data.</text>
</comment>
<proteinExistence type="predicted"/>
<dbReference type="EMBL" id="BQNB010008680">
    <property type="protein sequence ID" value="GJS52795.1"/>
    <property type="molecule type" value="Genomic_DNA"/>
</dbReference>